<name>A0AAE1LJF1_9NEOP</name>
<dbReference type="PANTHER" id="PTHR47160">
    <property type="entry name" value="PUTATIVE-RELATED"/>
    <property type="match status" value="1"/>
</dbReference>
<reference evidence="1" key="2">
    <citation type="journal article" date="2023" name="BMC Genomics">
        <title>Pest status, molecular evolution, and epigenetic factors derived from the genome assembly of Frankliniella fusca, a thysanopteran phytovirus vector.</title>
        <authorList>
            <person name="Catto M.A."/>
            <person name="Labadie P.E."/>
            <person name="Jacobson A.L."/>
            <person name="Kennedy G.G."/>
            <person name="Srinivasan R."/>
            <person name="Hunt B.G."/>
        </authorList>
    </citation>
    <scope>NUCLEOTIDE SEQUENCE</scope>
    <source>
        <strain evidence="1">PL_HMW_Pooled</strain>
    </source>
</reference>
<keyword evidence="1" id="KW-0969">Cilium</keyword>
<dbReference type="EMBL" id="JAHWGI010001022">
    <property type="protein sequence ID" value="KAK3920809.1"/>
    <property type="molecule type" value="Genomic_DNA"/>
</dbReference>
<dbReference type="Proteomes" id="UP001219518">
    <property type="component" value="Unassembled WGS sequence"/>
</dbReference>
<dbReference type="PANTHER" id="PTHR47160:SF10">
    <property type="entry name" value="MULE TRANSPOSASE DOMAIN-CONTAINING PROTEIN"/>
    <property type="match status" value="1"/>
</dbReference>
<keyword evidence="1" id="KW-0966">Cell projection</keyword>
<dbReference type="AlphaFoldDB" id="A0AAE1LJF1"/>
<evidence type="ECO:0000313" key="1">
    <source>
        <dbReference type="EMBL" id="KAK3920809.1"/>
    </source>
</evidence>
<accession>A0AAE1LJF1</accession>
<keyword evidence="2" id="KW-1185">Reference proteome</keyword>
<proteinExistence type="predicted"/>
<comment type="caution">
    <text evidence="1">The sequence shown here is derived from an EMBL/GenBank/DDBJ whole genome shotgun (WGS) entry which is preliminary data.</text>
</comment>
<keyword evidence="1" id="KW-0282">Flagellum</keyword>
<organism evidence="1 2">
    <name type="scientific">Frankliniella fusca</name>
    <dbReference type="NCBI Taxonomy" id="407009"/>
    <lineage>
        <taxon>Eukaryota</taxon>
        <taxon>Metazoa</taxon>
        <taxon>Ecdysozoa</taxon>
        <taxon>Arthropoda</taxon>
        <taxon>Hexapoda</taxon>
        <taxon>Insecta</taxon>
        <taxon>Pterygota</taxon>
        <taxon>Neoptera</taxon>
        <taxon>Paraneoptera</taxon>
        <taxon>Thysanoptera</taxon>
        <taxon>Terebrantia</taxon>
        <taxon>Thripoidea</taxon>
        <taxon>Thripidae</taxon>
        <taxon>Frankliniella</taxon>
    </lineage>
</organism>
<protein>
    <submittedName>
        <fullName evidence="1">Cilia- and flagella-associated protein 54</fullName>
    </submittedName>
</protein>
<sequence length="504" mass="58085">MDEQNTRVVRELGVRRNSSYFHINDGFHYSVNRISDSGTIYFLCVHRRCPGRAVWDEGGSFRHTQAHAHHPNPDYPLILRQRRNIVERARTVQYVSFRDIVNEERRRLPNHIATQFTYPSLRSAMQRSRGSVYPNIPESLAELAVILSNPTWRHLTATLDLQDNLFCGWETASDGSQVVLFASERCLEKLRLALILFADGTFYITPSINGCYQVFAIVTVHNHTVVPLAWFLMERKSEAAYIAALSLLRAKLRHWNATLVICDYEDAMMNAFRIVLAVDVQGCLFHSAHAISYFDMHFFLCFQDMAEYARVHIGVIILQNYPHIKMIVEMCCALPLLPHHLLQRGFNAVVTLASQLGPLSYLISTFLNYIQREWLNHSNRGQTMSVSGSCFRTNNASESNNRRMKRRIGVHHPNIYQFIRHLADFESTSMADFDSLLEGFDSNRARSSSAISNDRYIQDLTNSLLGMAYVTDQDLINYLYGFSTSMRKLVNDTINPPRPRRHRR</sequence>
<gene>
    <name evidence="1" type="ORF">KUF71_010046</name>
</gene>
<dbReference type="Gene3D" id="2.20.25.240">
    <property type="match status" value="1"/>
</dbReference>
<evidence type="ECO:0000313" key="2">
    <source>
        <dbReference type="Proteomes" id="UP001219518"/>
    </source>
</evidence>
<reference evidence="1" key="1">
    <citation type="submission" date="2021-07" db="EMBL/GenBank/DDBJ databases">
        <authorList>
            <person name="Catto M.A."/>
            <person name="Jacobson A."/>
            <person name="Kennedy G."/>
            <person name="Labadie P."/>
            <person name="Hunt B.G."/>
            <person name="Srinivasan R."/>
        </authorList>
    </citation>
    <scope>NUCLEOTIDE SEQUENCE</scope>
    <source>
        <strain evidence="1">PL_HMW_Pooled</strain>
        <tissue evidence="1">Head</tissue>
    </source>
</reference>